<gene>
    <name evidence="2" type="ORF">QN277_025674</name>
</gene>
<evidence type="ECO:0000256" key="1">
    <source>
        <dbReference type="ARBA" id="ARBA00022679"/>
    </source>
</evidence>
<dbReference type="GO" id="GO:0016740">
    <property type="term" value="F:transferase activity"/>
    <property type="evidence" value="ECO:0007669"/>
    <property type="project" value="UniProtKB-KW"/>
</dbReference>
<dbReference type="AlphaFoldDB" id="A0AAE1J8H6"/>
<dbReference type="Proteomes" id="UP001293593">
    <property type="component" value="Unassembled WGS sequence"/>
</dbReference>
<comment type="caution">
    <text evidence="2">The sequence shown here is derived from an EMBL/GenBank/DDBJ whole genome shotgun (WGS) entry which is preliminary data.</text>
</comment>
<protein>
    <submittedName>
        <fullName evidence="2">Uncharacterized protein</fullName>
    </submittedName>
</protein>
<accession>A0AAE1J8H6</accession>
<reference evidence="2" key="1">
    <citation type="submission" date="2023-10" db="EMBL/GenBank/DDBJ databases">
        <title>Chromosome-level genome of the transformable northern wattle, Acacia crassicarpa.</title>
        <authorList>
            <person name="Massaro I."/>
            <person name="Sinha N.R."/>
            <person name="Poethig S."/>
            <person name="Leichty A.R."/>
        </authorList>
    </citation>
    <scope>NUCLEOTIDE SEQUENCE</scope>
    <source>
        <strain evidence="2">Acra3RX</strain>
        <tissue evidence="2">Leaf</tissue>
    </source>
</reference>
<evidence type="ECO:0000313" key="3">
    <source>
        <dbReference type="Proteomes" id="UP001293593"/>
    </source>
</evidence>
<keyword evidence="1" id="KW-0808">Transferase</keyword>
<dbReference type="EMBL" id="JAWXYG010000008">
    <property type="protein sequence ID" value="KAK4264511.1"/>
    <property type="molecule type" value="Genomic_DNA"/>
</dbReference>
<dbReference type="Gene3D" id="3.30.559.10">
    <property type="entry name" value="Chloramphenicol acetyltransferase-like domain"/>
    <property type="match status" value="1"/>
</dbReference>
<keyword evidence="3" id="KW-1185">Reference proteome</keyword>
<dbReference type="PANTHER" id="PTHR31896:SF43">
    <property type="entry name" value="PROTEIN ENHANCED PSEUDOMONAS SUSCEPTIBILITY 1"/>
    <property type="match status" value="1"/>
</dbReference>
<dbReference type="Pfam" id="PF02458">
    <property type="entry name" value="Transferase"/>
    <property type="match status" value="1"/>
</dbReference>
<dbReference type="InterPro" id="IPR051283">
    <property type="entry name" value="Sec_Metabolite_Acyltrans"/>
</dbReference>
<dbReference type="InterPro" id="IPR023213">
    <property type="entry name" value="CAT-like_dom_sf"/>
</dbReference>
<dbReference type="PANTHER" id="PTHR31896">
    <property type="entry name" value="FAMILY REGULATORY PROTEIN, PUTATIVE (AFU_ORTHOLOGUE AFUA_3G14730)-RELATED"/>
    <property type="match status" value="1"/>
</dbReference>
<proteinExistence type="predicted"/>
<name>A0AAE1J8H6_9FABA</name>
<organism evidence="2 3">
    <name type="scientific">Acacia crassicarpa</name>
    <name type="common">northern wattle</name>
    <dbReference type="NCBI Taxonomy" id="499986"/>
    <lineage>
        <taxon>Eukaryota</taxon>
        <taxon>Viridiplantae</taxon>
        <taxon>Streptophyta</taxon>
        <taxon>Embryophyta</taxon>
        <taxon>Tracheophyta</taxon>
        <taxon>Spermatophyta</taxon>
        <taxon>Magnoliopsida</taxon>
        <taxon>eudicotyledons</taxon>
        <taxon>Gunneridae</taxon>
        <taxon>Pentapetalae</taxon>
        <taxon>rosids</taxon>
        <taxon>fabids</taxon>
        <taxon>Fabales</taxon>
        <taxon>Fabaceae</taxon>
        <taxon>Caesalpinioideae</taxon>
        <taxon>mimosoid clade</taxon>
        <taxon>Acacieae</taxon>
        <taxon>Acacia</taxon>
    </lineage>
</organism>
<evidence type="ECO:0000313" key="2">
    <source>
        <dbReference type="EMBL" id="KAK4264511.1"/>
    </source>
</evidence>
<sequence length="112" mass="12304">MASLIRVICTSNIQLAAQNCDSPQKIELSPWDLEALLLDLPQVGFLYNNPKENKDTVIQHLKASLSSTLDFFPQLAGRLIVVEHDDDTSSVFIHCNNSGALFIHAVAEGLTI</sequence>